<dbReference type="AlphaFoldDB" id="A0A6N1VH25"/>
<sequence length="497" mass="55895">MRGFSGLRAAFVALVAMSPLATMVRANELPERFYLFSAIYYEPGVGLYSEWPEEFGGGPAPIPEEVAALGLTTGQRTVSWANGFAIFDIVWPWIVFDGGRPVAFSLDHDHPADAAFPDRRTVEAEVGDHQSRNQTYERIRELSYERSGEAIRFRARYFTGDHYMTKAGERIYGINMREGEIAPENEPGCFRISNEMSREEYYIGTTTLFDRRFDTEPHARVTVCLNVVESADLPDGSSAHRMEARIKGIWGLKKAKKAPIDITRYMIAVAPPHDDTSGPYLAASGMDGLHGETLVDDINRFAAELERSITAHRFDLAARQIESINAYLAELETEGVDWYWSRRPTAVGVTRYNELMEATELYRLAHLDIQARLNDVRQQLLVLRTNFSANVVKSMLKSTINWLDMVPTDPVSGLAGYSDIAGALLMPQSLLEWQETARSDASILANQAAAIRHFEALESKLEQRLDTVTDARRALYERIRENDEQRALALDAALRSD</sequence>
<protein>
    <submittedName>
        <fullName evidence="2">Uncharacterized protein</fullName>
    </submittedName>
</protein>
<dbReference type="Proteomes" id="UP000509367">
    <property type="component" value="Chromosome"/>
</dbReference>
<evidence type="ECO:0000313" key="2">
    <source>
        <dbReference type="EMBL" id="QKV18307.1"/>
    </source>
</evidence>
<reference evidence="2 3" key="1">
    <citation type="submission" date="2020-06" db="EMBL/GenBank/DDBJ databases">
        <title>Oricola thermophila sp. nov. isolated from a tidal sediments.</title>
        <authorList>
            <person name="Kwon K.K."/>
            <person name="Yang S.-H."/>
            <person name="Park M.-J."/>
        </authorList>
    </citation>
    <scope>NUCLEOTIDE SEQUENCE [LARGE SCALE GENOMIC DNA]</scope>
    <source>
        <strain evidence="2 3">MEBiC13590</strain>
    </source>
</reference>
<accession>A0A6N1VH25</accession>
<keyword evidence="1" id="KW-0732">Signal</keyword>
<gene>
    <name evidence="2" type="ORF">HTY61_07495</name>
</gene>
<proteinExistence type="predicted"/>
<dbReference type="KEGG" id="orm:HTY61_07495"/>
<feature type="chain" id="PRO_5027033495" evidence="1">
    <location>
        <begin position="22"/>
        <end position="497"/>
    </location>
</feature>
<dbReference type="RefSeq" id="WP_175276201.1">
    <property type="nucleotide sequence ID" value="NZ_CP054836.1"/>
</dbReference>
<evidence type="ECO:0000313" key="3">
    <source>
        <dbReference type="Proteomes" id="UP000509367"/>
    </source>
</evidence>
<feature type="signal peptide" evidence="1">
    <location>
        <begin position="1"/>
        <end position="21"/>
    </location>
</feature>
<name>A0A6N1VH25_9HYPH</name>
<organism evidence="2 3">
    <name type="scientific">Oricola thermophila</name>
    <dbReference type="NCBI Taxonomy" id="2742145"/>
    <lineage>
        <taxon>Bacteria</taxon>
        <taxon>Pseudomonadati</taxon>
        <taxon>Pseudomonadota</taxon>
        <taxon>Alphaproteobacteria</taxon>
        <taxon>Hyphomicrobiales</taxon>
        <taxon>Ahrensiaceae</taxon>
        <taxon>Oricola</taxon>
    </lineage>
</organism>
<keyword evidence="3" id="KW-1185">Reference proteome</keyword>
<dbReference type="EMBL" id="CP054836">
    <property type="protein sequence ID" value="QKV18307.1"/>
    <property type="molecule type" value="Genomic_DNA"/>
</dbReference>
<evidence type="ECO:0000256" key="1">
    <source>
        <dbReference type="SAM" id="SignalP"/>
    </source>
</evidence>